<dbReference type="Pfam" id="PF01844">
    <property type="entry name" value="HNH"/>
    <property type="match status" value="1"/>
</dbReference>
<evidence type="ECO:0000313" key="2">
    <source>
        <dbReference type="EMBL" id="QTD49327.1"/>
    </source>
</evidence>
<dbReference type="GO" id="GO:0003676">
    <property type="term" value="F:nucleic acid binding"/>
    <property type="evidence" value="ECO:0007669"/>
    <property type="project" value="InterPro"/>
</dbReference>
<proteinExistence type="predicted"/>
<dbReference type="InterPro" id="IPR002711">
    <property type="entry name" value="HNH"/>
</dbReference>
<dbReference type="GO" id="GO:0008270">
    <property type="term" value="F:zinc ion binding"/>
    <property type="evidence" value="ECO:0007669"/>
    <property type="project" value="InterPro"/>
</dbReference>
<keyword evidence="3" id="KW-1185">Reference proteome</keyword>
<dbReference type="AlphaFoldDB" id="A0A8A4TIK8"/>
<accession>A0A8A4TIK8</accession>
<dbReference type="EMBL" id="CP071793">
    <property type="protein sequence ID" value="QTD49327.1"/>
    <property type="molecule type" value="Genomic_DNA"/>
</dbReference>
<protein>
    <submittedName>
        <fullName evidence="2">TIGR02646 family protein</fullName>
    </submittedName>
</protein>
<name>A0A8A4TIK8_SULCO</name>
<feature type="domain" description="HNH" evidence="1">
    <location>
        <begin position="32"/>
        <end position="79"/>
    </location>
</feature>
<dbReference type="RefSeq" id="WP_237378963.1">
    <property type="nucleotide sequence ID" value="NZ_CP071793.1"/>
</dbReference>
<dbReference type="Proteomes" id="UP000663929">
    <property type="component" value="Chromosome"/>
</dbReference>
<dbReference type="KEGG" id="scor:J3U87_27395"/>
<evidence type="ECO:0000313" key="3">
    <source>
        <dbReference type="Proteomes" id="UP000663929"/>
    </source>
</evidence>
<dbReference type="Gene3D" id="1.10.30.50">
    <property type="match status" value="1"/>
</dbReference>
<dbReference type="GO" id="GO:0004519">
    <property type="term" value="F:endonuclease activity"/>
    <property type="evidence" value="ECO:0007669"/>
    <property type="project" value="InterPro"/>
</dbReference>
<dbReference type="InterPro" id="IPR013467">
    <property type="entry name" value="HNH78-like"/>
</dbReference>
<organism evidence="2 3">
    <name type="scientific">Sulfidibacter corallicola</name>
    <dbReference type="NCBI Taxonomy" id="2818388"/>
    <lineage>
        <taxon>Bacteria</taxon>
        <taxon>Pseudomonadati</taxon>
        <taxon>Acidobacteriota</taxon>
        <taxon>Holophagae</taxon>
        <taxon>Acanthopleuribacterales</taxon>
        <taxon>Acanthopleuribacteraceae</taxon>
        <taxon>Sulfidibacter</taxon>
    </lineage>
</organism>
<evidence type="ECO:0000259" key="1">
    <source>
        <dbReference type="Pfam" id="PF01844"/>
    </source>
</evidence>
<sequence>MRPVDKGSSPCASFSEYGDAKPYLLERLGNYCSYCEIHIALNANIAVEHMEAKAYKPNLKREWSNFLISCTMCNSMKSAKDGRPLGHEKGPRDFDKNLYLWPDEHDTWNAFRYLKDGRVIVNPNLAWQDRVSARRTRCLFKLNRTENEDSDNRFQLREQVNRTARHYLAKYEAALKIGYPVSELFELIYDIAKRDGFWSVWMTVFADHEDMCRKLINGFKGTNKAYFAQKLGGTKGADS</sequence>
<gene>
    <name evidence="2" type="ORF">J3U87_27395</name>
</gene>
<reference evidence="2" key="1">
    <citation type="submission" date="2021-03" db="EMBL/GenBank/DDBJ databases">
        <title>Acanthopleuribacteraceae sp. M133.</title>
        <authorList>
            <person name="Wang G."/>
        </authorList>
    </citation>
    <scope>NUCLEOTIDE SEQUENCE</scope>
    <source>
        <strain evidence="2">M133</strain>
    </source>
</reference>
<dbReference type="NCBIfam" id="TIGR02646">
    <property type="entry name" value="retron system putative HNH endonuclease"/>
    <property type="match status" value="1"/>
</dbReference>